<dbReference type="CDD" id="cd01166">
    <property type="entry name" value="KdgK"/>
    <property type="match status" value="1"/>
</dbReference>
<comment type="similarity">
    <text evidence="1">Belongs to the carbohydrate kinase PfkB family.</text>
</comment>
<sequence>MSKALAAVTFGEPMVMFRADEVGELHEAASFSKALAGAESNVATGLCRLGHPTGYVTKLGEDSLGRFILDTQNREGIDTSRVKLTHEKPTGLLLKSRVLNGDPKVEYYRKGSAASTLGIADFDPAYFASAGHLHVTGISAALSPSMLEFSRHAMDYMKNQNRTISFDPNLRPVLWNDQETMIRTINELACRSDWFFPGIGEGRLLTGLEEPEDIADFYLKQGVSLVVIKMGPGGAFYKSSQGHGFVPGFKVERVVDTVGAGDGFAAGVISGLLEKLEVQSAVSRGNAIGALAVMSPGDSDGLPSRAELEAFMASAVTVS</sequence>
<evidence type="ECO:0000313" key="7">
    <source>
        <dbReference type="EMBL" id="RRJ64869.1"/>
    </source>
</evidence>
<keyword evidence="2" id="KW-0808">Transferase</keyword>
<comment type="caution">
    <text evidence="7">The sequence shown here is derived from an EMBL/GenBank/DDBJ whole genome shotgun (WGS) entry which is preliminary data.</text>
</comment>
<protein>
    <submittedName>
        <fullName evidence="7">Sugar kinase</fullName>
    </submittedName>
</protein>
<keyword evidence="5" id="KW-0067">ATP-binding</keyword>
<keyword evidence="4 7" id="KW-0418">Kinase</keyword>
<dbReference type="PANTHER" id="PTHR43085:SF1">
    <property type="entry name" value="PSEUDOURIDINE KINASE-RELATED"/>
    <property type="match status" value="1"/>
</dbReference>
<dbReference type="OrthoDB" id="9813569at2"/>
<dbReference type="Pfam" id="PF00294">
    <property type="entry name" value="PfkB"/>
    <property type="match status" value="1"/>
</dbReference>
<dbReference type="PANTHER" id="PTHR43085">
    <property type="entry name" value="HEXOKINASE FAMILY MEMBER"/>
    <property type="match status" value="1"/>
</dbReference>
<keyword evidence="8" id="KW-1185">Reference proteome</keyword>
<dbReference type="EMBL" id="RRCN01000001">
    <property type="protein sequence ID" value="RRJ64869.1"/>
    <property type="molecule type" value="Genomic_DNA"/>
</dbReference>
<dbReference type="GO" id="GO:0005524">
    <property type="term" value="F:ATP binding"/>
    <property type="evidence" value="ECO:0007669"/>
    <property type="project" value="UniProtKB-KW"/>
</dbReference>
<name>A0A3P3U5K6_9BACL</name>
<evidence type="ECO:0000256" key="3">
    <source>
        <dbReference type="ARBA" id="ARBA00022741"/>
    </source>
</evidence>
<dbReference type="InterPro" id="IPR029056">
    <property type="entry name" value="Ribokinase-like"/>
</dbReference>
<keyword evidence="3" id="KW-0547">Nucleotide-binding</keyword>
<feature type="domain" description="Carbohydrate kinase PfkB" evidence="6">
    <location>
        <begin position="8"/>
        <end position="304"/>
    </location>
</feature>
<evidence type="ECO:0000256" key="4">
    <source>
        <dbReference type="ARBA" id="ARBA00022777"/>
    </source>
</evidence>
<evidence type="ECO:0000256" key="1">
    <source>
        <dbReference type="ARBA" id="ARBA00010688"/>
    </source>
</evidence>
<dbReference type="SUPFAM" id="SSF53613">
    <property type="entry name" value="Ribokinase-like"/>
    <property type="match status" value="1"/>
</dbReference>
<evidence type="ECO:0000259" key="6">
    <source>
        <dbReference type="Pfam" id="PF00294"/>
    </source>
</evidence>
<dbReference type="InterPro" id="IPR002173">
    <property type="entry name" value="Carboh/pur_kinase_PfkB_CS"/>
</dbReference>
<reference evidence="7 8" key="1">
    <citation type="submission" date="2018-11" db="EMBL/GenBank/DDBJ databases">
        <title>Genome sequencing of Paenibacillus sp. KCOM 3021 (= ChDC PVNT-B20).</title>
        <authorList>
            <person name="Kook J.-K."/>
            <person name="Park S.-N."/>
            <person name="Lim Y.K."/>
        </authorList>
    </citation>
    <scope>NUCLEOTIDE SEQUENCE [LARGE SCALE GENOMIC DNA]</scope>
    <source>
        <strain evidence="7 8">KCOM 3021</strain>
    </source>
</reference>
<accession>A0A3P3U5K6</accession>
<dbReference type="Proteomes" id="UP000267017">
    <property type="component" value="Unassembled WGS sequence"/>
</dbReference>
<dbReference type="InterPro" id="IPR050306">
    <property type="entry name" value="PfkB_Carbo_kinase"/>
</dbReference>
<dbReference type="InterPro" id="IPR011611">
    <property type="entry name" value="PfkB_dom"/>
</dbReference>
<gene>
    <name evidence="7" type="ORF">EHV15_19545</name>
</gene>
<dbReference type="PROSITE" id="PS00584">
    <property type="entry name" value="PFKB_KINASES_2"/>
    <property type="match status" value="1"/>
</dbReference>
<dbReference type="Gene3D" id="3.40.1190.20">
    <property type="match status" value="1"/>
</dbReference>
<dbReference type="GO" id="GO:0016301">
    <property type="term" value="F:kinase activity"/>
    <property type="evidence" value="ECO:0007669"/>
    <property type="project" value="UniProtKB-KW"/>
</dbReference>
<dbReference type="RefSeq" id="WP_128632668.1">
    <property type="nucleotide sequence ID" value="NZ_RRCN01000001.1"/>
</dbReference>
<evidence type="ECO:0000313" key="8">
    <source>
        <dbReference type="Proteomes" id="UP000267017"/>
    </source>
</evidence>
<organism evidence="7 8">
    <name type="scientific">Paenibacillus oralis</name>
    <dbReference type="NCBI Taxonomy" id="2490856"/>
    <lineage>
        <taxon>Bacteria</taxon>
        <taxon>Bacillati</taxon>
        <taxon>Bacillota</taxon>
        <taxon>Bacilli</taxon>
        <taxon>Bacillales</taxon>
        <taxon>Paenibacillaceae</taxon>
        <taxon>Paenibacillus</taxon>
    </lineage>
</organism>
<evidence type="ECO:0000256" key="2">
    <source>
        <dbReference type="ARBA" id="ARBA00022679"/>
    </source>
</evidence>
<dbReference type="AlphaFoldDB" id="A0A3P3U5K6"/>
<proteinExistence type="inferred from homology"/>
<evidence type="ECO:0000256" key="5">
    <source>
        <dbReference type="ARBA" id="ARBA00022840"/>
    </source>
</evidence>